<protein>
    <submittedName>
        <fullName evidence="2">Uncharacterized protein</fullName>
    </submittedName>
</protein>
<dbReference type="Proteomes" id="UP000187455">
    <property type="component" value="Unassembled WGS sequence"/>
</dbReference>
<dbReference type="AlphaFoldDB" id="A0A1R0H243"/>
<evidence type="ECO:0000256" key="1">
    <source>
        <dbReference type="SAM" id="MobiDB-lite"/>
    </source>
</evidence>
<accession>A0A1R0H243</accession>
<feature type="compositionally biased region" description="Basic residues" evidence="1">
    <location>
        <begin position="354"/>
        <end position="367"/>
    </location>
</feature>
<dbReference type="EMBL" id="LSSL01001006">
    <property type="protein sequence ID" value="OLY83213.1"/>
    <property type="molecule type" value="Genomic_DNA"/>
</dbReference>
<feature type="region of interest" description="Disordered" evidence="1">
    <location>
        <begin position="601"/>
        <end position="622"/>
    </location>
</feature>
<evidence type="ECO:0000313" key="3">
    <source>
        <dbReference type="Proteomes" id="UP000187455"/>
    </source>
</evidence>
<feature type="compositionally biased region" description="Basic and acidic residues" evidence="1">
    <location>
        <begin position="383"/>
        <end position="393"/>
    </location>
</feature>
<gene>
    <name evidence="2" type="ORF">AYI68_g2653</name>
</gene>
<keyword evidence="3" id="KW-1185">Reference proteome</keyword>
<comment type="caution">
    <text evidence="2">The sequence shown here is derived from an EMBL/GenBank/DDBJ whole genome shotgun (WGS) entry which is preliminary data.</text>
</comment>
<sequence>MRRFQYDESDRFSFYGFSDKPLFEFRGLENSNLIDESHPDYSLSLTVPKTRSIRHYNKKCDSNGKVIGIKSSEERARDREIKNREKFDSIIKEHMEMVRCVEENRINHIGKRKTLRQLLGLDPYIEPNTDMVEMKLNTRLEPANVLKRLLKRRKMSRKFEKSLDMSLNKAAKNRHLSEIAKKELLFYDSGVDMKINNVPEGAVGIDIHEPRNYRSNRKIATGPKETSNNNSHALDIHTANGDGIYKSLKKHHFSSKKYNETTPLITTETVFIPRHKSKYKSMPFDGGINAIFPKVKNTEKSNKIKESIEPPIRRLLLSNDEKRRVRSTKELTENPTKGSTQKTKRSRTFDLNKGRYRAVYKKKRAGSSRKTVFNIKRSRYSHRSSEKEKKNEDSTQTASKFPRNNILNADLIAMPYGPNYKGKIKTYHLFEKAEDSNITRNDFDRSVDGSDRIKKKKIEERFIIDKVEQKKKNIICFEPEMGSNGIIKKDNCVNGDKKETAKITKKSIRRVKFEDETEAYKFSGKEMDTSDMVKNSKSSFSHKEQYEGNEADYLKYINKGKRRAEPQIGKFVFSNRGVYFKNTSQIPENFIDSTPNKFIEQAPKSTLKRRMSRSSDSILPRD</sequence>
<name>A0A1R0H243_9FUNG</name>
<feature type="compositionally biased region" description="Basic and acidic residues" evidence="1">
    <location>
        <begin position="319"/>
        <end position="332"/>
    </location>
</feature>
<reference evidence="2 3" key="1">
    <citation type="journal article" date="2016" name="Mol. Biol. Evol.">
        <title>Genome-Wide Survey of Gut Fungi (Harpellales) Reveals the First Horizontally Transferred Ubiquitin Gene from a Mosquito Host.</title>
        <authorList>
            <person name="Wang Y."/>
            <person name="White M.M."/>
            <person name="Kvist S."/>
            <person name="Moncalvo J.M."/>
        </authorList>
    </citation>
    <scope>NUCLEOTIDE SEQUENCE [LARGE SCALE GENOMIC DNA]</scope>
    <source>
        <strain evidence="2 3">ALG-7-W6</strain>
    </source>
</reference>
<organism evidence="2 3">
    <name type="scientific">Smittium mucronatum</name>
    <dbReference type="NCBI Taxonomy" id="133383"/>
    <lineage>
        <taxon>Eukaryota</taxon>
        <taxon>Fungi</taxon>
        <taxon>Fungi incertae sedis</taxon>
        <taxon>Zoopagomycota</taxon>
        <taxon>Kickxellomycotina</taxon>
        <taxon>Harpellomycetes</taxon>
        <taxon>Harpellales</taxon>
        <taxon>Legeriomycetaceae</taxon>
        <taxon>Smittium</taxon>
    </lineage>
</organism>
<evidence type="ECO:0000313" key="2">
    <source>
        <dbReference type="EMBL" id="OLY83213.1"/>
    </source>
</evidence>
<proteinExistence type="predicted"/>
<feature type="region of interest" description="Disordered" evidence="1">
    <location>
        <begin position="317"/>
        <end position="402"/>
    </location>
</feature>